<keyword evidence="3" id="KW-1185">Reference proteome</keyword>
<feature type="transmembrane region" description="Helical" evidence="1">
    <location>
        <begin position="31"/>
        <end position="56"/>
    </location>
</feature>
<evidence type="ECO:0000313" key="2">
    <source>
        <dbReference type="EMBL" id="CAF1169418.1"/>
    </source>
</evidence>
<organism evidence="2 3">
    <name type="scientific">Adineta ricciae</name>
    <name type="common">Rotifer</name>
    <dbReference type="NCBI Taxonomy" id="249248"/>
    <lineage>
        <taxon>Eukaryota</taxon>
        <taxon>Metazoa</taxon>
        <taxon>Spiralia</taxon>
        <taxon>Gnathifera</taxon>
        <taxon>Rotifera</taxon>
        <taxon>Eurotatoria</taxon>
        <taxon>Bdelloidea</taxon>
        <taxon>Adinetida</taxon>
        <taxon>Adinetidae</taxon>
        <taxon>Adineta</taxon>
    </lineage>
</organism>
<keyword evidence="1" id="KW-0812">Transmembrane</keyword>
<comment type="caution">
    <text evidence="2">The sequence shown here is derived from an EMBL/GenBank/DDBJ whole genome shotgun (WGS) entry which is preliminary data.</text>
</comment>
<proteinExistence type="predicted"/>
<dbReference type="AlphaFoldDB" id="A0A814U4D4"/>
<protein>
    <submittedName>
        <fullName evidence="2">Uncharacterized protein</fullName>
    </submittedName>
</protein>
<reference evidence="2" key="1">
    <citation type="submission" date="2021-02" db="EMBL/GenBank/DDBJ databases">
        <authorList>
            <person name="Nowell W R."/>
        </authorList>
    </citation>
    <scope>NUCLEOTIDE SEQUENCE</scope>
</reference>
<accession>A0A814U4D4</accession>
<keyword evidence="1" id="KW-1133">Transmembrane helix</keyword>
<feature type="transmembrane region" description="Helical" evidence="1">
    <location>
        <begin position="125"/>
        <end position="147"/>
    </location>
</feature>
<feature type="transmembrane region" description="Helical" evidence="1">
    <location>
        <begin position="159"/>
        <end position="182"/>
    </location>
</feature>
<sequence>MEDPTEFNLLHDDHLMKSNGKIPKASRYPTLFLLIIGGLGLLCLISAVILTIIGSLGLRDYGFANNPLIAGIILFGIGGAFSIVACISAVDFEYCQSIDSFNQLEFTSKKIERLRGGGGGYATRFALISGTLGFICLIPAIILTLTGAAKLNDSDNGRLVAGIILFALSITLIVLAFLTCCLK</sequence>
<feature type="transmembrane region" description="Helical" evidence="1">
    <location>
        <begin position="68"/>
        <end position="90"/>
    </location>
</feature>
<keyword evidence="1" id="KW-0472">Membrane</keyword>
<gene>
    <name evidence="2" type="ORF">XAT740_LOCUS21943</name>
</gene>
<dbReference type="Proteomes" id="UP000663828">
    <property type="component" value="Unassembled WGS sequence"/>
</dbReference>
<name>A0A814U4D4_ADIRI</name>
<evidence type="ECO:0000313" key="3">
    <source>
        <dbReference type="Proteomes" id="UP000663828"/>
    </source>
</evidence>
<evidence type="ECO:0000256" key="1">
    <source>
        <dbReference type="SAM" id="Phobius"/>
    </source>
</evidence>
<dbReference type="EMBL" id="CAJNOR010001596">
    <property type="protein sequence ID" value="CAF1169418.1"/>
    <property type="molecule type" value="Genomic_DNA"/>
</dbReference>